<dbReference type="EMBL" id="VYZN01000013">
    <property type="protein sequence ID" value="KAE9541262.1"/>
    <property type="molecule type" value="Genomic_DNA"/>
</dbReference>
<organism evidence="1 2">
    <name type="scientific">Aphis glycines</name>
    <name type="common">Soybean aphid</name>
    <dbReference type="NCBI Taxonomy" id="307491"/>
    <lineage>
        <taxon>Eukaryota</taxon>
        <taxon>Metazoa</taxon>
        <taxon>Ecdysozoa</taxon>
        <taxon>Arthropoda</taxon>
        <taxon>Hexapoda</taxon>
        <taxon>Insecta</taxon>
        <taxon>Pterygota</taxon>
        <taxon>Neoptera</taxon>
        <taxon>Paraneoptera</taxon>
        <taxon>Hemiptera</taxon>
        <taxon>Sternorrhyncha</taxon>
        <taxon>Aphidomorpha</taxon>
        <taxon>Aphidoidea</taxon>
        <taxon>Aphididae</taxon>
        <taxon>Aphidini</taxon>
        <taxon>Aphis</taxon>
        <taxon>Aphis</taxon>
    </lineage>
</organism>
<gene>
    <name evidence="1" type="ORF">AGLY_004507</name>
</gene>
<evidence type="ECO:0000313" key="1">
    <source>
        <dbReference type="EMBL" id="KAE9541262.1"/>
    </source>
</evidence>
<sequence length="183" mass="21193">MCMEPQQVTKSSMNLTNYLLQLYPHLDPNNFQQNKIAKNNLKIPSFRINITSSTFLYHVLQNHHKLEVMFSFMLLLENPGQDKLSSSSRSKFGVIRLNASKALSKVIINFKLGDWLKSFEGTFTVWICVERLVNSFIWRLKQYKPSNFQIFITFVLDAKSVTVLRILNNNFELPISPTESALT</sequence>
<comment type="caution">
    <text evidence="1">The sequence shown here is derived from an EMBL/GenBank/DDBJ whole genome shotgun (WGS) entry which is preliminary data.</text>
</comment>
<dbReference type="AlphaFoldDB" id="A0A6G0TY95"/>
<name>A0A6G0TY95_APHGL</name>
<keyword evidence="2" id="KW-1185">Reference proteome</keyword>
<evidence type="ECO:0000313" key="2">
    <source>
        <dbReference type="Proteomes" id="UP000475862"/>
    </source>
</evidence>
<proteinExistence type="predicted"/>
<protein>
    <submittedName>
        <fullName evidence="1">Uncharacterized protein</fullName>
    </submittedName>
</protein>
<accession>A0A6G0TY95</accession>
<dbReference type="Proteomes" id="UP000475862">
    <property type="component" value="Unassembled WGS sequence"/>
</dbReference>
<reference evidence="1 2" key="1">
    <citation type="submission" date="2019-08" db="EMBL/GenBank/DDBJ databases">
        <title>The genome of the soybean aphid Biotype 1, its phylome, world population structure and adaptation to the North American continent.</title>
        <authorList>
            <person name="Giordano R."/>
            <person name="Donthu R.K."/>
            <person name="Hernandez A.G."/>
            <person name="Wright C.L."/>
            <person name="Zimin A.V."/>
        </authorList>
    </citation>
    <scope>NUCLEOTIDE SEQUENCE [LARGE SCALE GENOMIC DNA]</scope>
    <source>
        <tissue evidence="1">Whole aphids</tissue>
    </source>
</reference>